<organism evidence="1 2">
    <name type="scientific">Mycena pura</name>
    <dbReference type="NCBI Taxonomy" id="153505"/>
    <lineage>
        <taxon>Eukaryota</taxon>
        <taxon>Fungi</taxon>
        <taxon>Dikarya</taxon>
        <taxon>Basidiomycota</taxon>
        <taxon>Agaricomycotina</taxon>
        <taxon>Agaricomycetes</taxon>
        <taxon>Agaricomycetidae</taxon>
        <taxon>Agaricales</taxon>
        <taxon>Marasmiineae</taxon>
        <taxon>Mycenaceae</taxon>
        <taxon>Mycena</taxon>
    </lineage>
</organism>
<gene>
    <name evidence="1" type="ORF">GGX14DRAFT_403422</name>
</gene>
<comment type="caution">
    <text evidence="1">The sequence shown here is derived from an EMBL/GenBank/DDBJ whole genome shotgun (WGS) entry which is preliminary data.</text>
</comment>
<proteinExistence type="predicted"/>
<name>A0AAD6UWM2_9AGAR</name>
<protein>
    <submittedName>
        <fullName evidence="1">Uncharacterized protein</fullName>
    </submittedName>
</protein>
<evidence type="ECO:0000313" key="1">
    <source>
        <dbReference type="EMBL" id="KAJ7196221.1"/>
    </source>
</evidence>
<keyword evidence="2" id="KW-1185">Reference proteome</keyword>
<accession>A0AAD6UWM2</accession>
<sequence>MEHFKKVFANSRAADSELSTGKEAIFGGLERCLKFLPDFKFHWTKHSSGKWMGLQRSPPELNSEVIGRSQAFGTRECTKKEISRSHSIVHQAAIIDWATPMVEVGFCGAGMQFLQPTSLPRLMIAES</sequence>
<dbReference type="Proteomes" id="UP001219525">
    <property type="component" value="Unassembled WGS sequence"/>
</dbReference>
<dbReference type="EMBL" id="JARJCW010000085">
    <property type="protein sequence ID" value="KAJ7196221.1"/>
    <property type="molecule type" value="Genomic_DNA"/>
</dbReference>
<dbReference type="AlphaFoldDB" id="A0AAD6UWM2"/>
<evidence type="ECO:0000313" key="2">
    <source>
        <dbReference type="Proteomes" id="UP001219525"/>
    </source>
</evidence>
<reference evidence="1" key="1">
    <citation type="submission" date="2023-03" db="EMBL/GenBank/DDBJ databases">
        <title>Massive genome expansion in bonnet fungi (Mycena s.s.) driven by repeated elements and novel gene families across ecological guilds.</title>
        <authorList>
            <consortium name="Lawrence Berkeley National Laboratory"/>
            <person name="Harder C.B."/>
            <person name="Miyauchi S."/>
            <person name="Viragh M."/>
            <person name="Kuo A."/>
            <person name="Thoen E."/>
            <person name="Andreopoulos B."/>
            <person name="Lu D."/>
            <person name="Skrede I."/>
            <person name="Drula E."/>
            <person name="Henrissat B."/>
            <person name="Morin E."/>
            <person name="Kohler A."/>
            <person name="Barry K."/>
            <person name="LaButti K."/>
            <person name="Morin E."/>
            <person name="Salamov A."/>
            <person name="Lipzen A."/>
            <person name="Mereny Z."/>
            <person name="Hegedus B."/>
            <person name="Baldrian P."/>
            <person name="Stursova M."/>
            <person name="Weitz H."/>
            <person name="Taylor A."/>
            <person name="Grigoriev I.V."/>
            <person name="Nagy L.G."/>
            <person name="Martin F."/>
            <person name="Kauserud H."/>
        </authorList>
    </citation>
    <scope>NUCLEOTIDE SEQUENCE</scope>
    <source>
        <strain evidence="1">9144</strain>
    </source>
</reference>